<evidence type="ECO:0000256" key="2">
    <source>
        <dbReference type="ARBA" id="ARBA00010737"/>
    </source>
</evidence>
<accession>A0A034VQ49</accession>
<protein>
    <submittedName>
        <fullName evidence="8">Transmembrane protein 39A</fullName>
    </submittedName>
</protein>
<feature type="transmembrane region" description="Helical" evidence="7">
    <location>
        <begin position="229"/>
        <end position="253"/>
    </location>
</feature>
<dbReference type="InterPro" id="IPR019397">
    <property type="entry name" value="Uncharacterised_TMEM39"/>
</dbReference>
<dbReference type="EMBL" id="GAKP01013519">
    <property type="protein sequence ID" value="JAC45433.1"/>
    <property type="molecule type" value="Transcribed_RNA"/>
</dbReference>
<dbReference type="PANTHER" id="PTHR12995:SF4">
    <property type="entry name" value="FI21814P1"/>
    <property type="match status" value="1"/>
</dbReference>
<dbReference type="Pfam" id="PF10271">
    <property type="entry name" value="Tmp39"/>
    <property type="match status" value="1"/>
</dbReference>
<dbReference type="EMBL" id="GAKP01013528">
    <property type="protein sequence ID" value="JAC45424.1"/>
    <property type="molecule type" value="Transcribed_RNA"/>
</dbReference>
<sequence>MGVSAEVQNDGNTGQLTRDKNNSAIVYNNADGAPMPKHIPFPDFPGSSELINELIMFLFITFAAAMQFINLYRTMWWVPDSNTTRTVNVYLIEPYLVAFIVLLMSRRFVYCLLIRGQELLQNLSSEHRRIYKKIIKYSFSSFLLSLLGFCVYKIYVKQSFMPVFLLVYPLVIYLLIFGFQIESFLRSSYEVEGTYFNGMPMHCCSTSPDTIREEIVVLKNDFNIRFKQIVFTSLLNAYYAGVVPCLFAVSMYYNVLWAYQNALYIWLSCLTMACAFGFPAKYSDILHRASLHLGYWSRMELRAIGGNSGNSSSSNGSSSGSSTSSSGTTTVWKANTVWTQDSVVKCKGELFSANGPVTVALPGNSSHSRFYKLFRNPAIIYLILTGVQAVVVLAGILVIYYAVEWHFLLSMSFATLTNQFTFFKTLRDYLVTRRIYTSETAIAEQTKSNALHSN</sequence>
<feature type="transmembrane region" description="Helical" evidence="7">
    <location>
        <begin position="161"/>
        <end position="179"/>
    </location>
</feature>
<dbReference type="RefSeq" id="XP_011201701.2">
    <property type="nucleotide sequence ID" value="XM_011203399.4"/>
</dbReference>
<keyword evidence="3 7" id="KW-0812">Transmembrane</keyword>
<dbReference type="EMBL" id="GAKP01013524">
    <property type="protein sequence ID" value="JAC45428.1"/>
    <property type="molecule type" value="Transcribed_RNA"/>
</dbReference>
<feature type="transmembrane region" description="Helical" evidence="7">
    <location>
        <begin position="259"/>
        <end position="278"/>
    </location>
</feature>
<keyword evidence="5 7" id="KW-0472">Membrane</keyword>
<dbReference type="PANTHER" id="PTHR12995">
    <property type="entry name" value="FI21814P1"/>
    <property type="match status" value="1"/>
</dbReference>
<gene>
    <name evidence="8" type="primary">TM39A</name>
</gene>
<evidence type="ECO:0000256" key="4">
    <source>
        <dbReference type="ARBA" id="ARBA00022989"/>
    </source>
</evidence>
<dbReference type="GO" id="GO:0016020">
    <property type="term" value="C:membrane"/>
    <property type="evidence" value="ECO:0007669"/>
    <property type="project" value="UniProtKB-SubCell"/>
</dbReference>
<evidence type="ECO:0000256" key="5">
    <source>
        <dbReference type="ARBA" id="ARBA00023136"/>
    </source>
</evidence>
<feature type="transmembrane region" description="Helical" evidence="7">
    <location>
        <begin position="54"/>
        <end position="72"/>
    </location>
</feature>
<dbReference type="OrthoDB" id="438179at2759"/>
<dbReference type="AlphaFoldDB" id="A0A034VQ49"/>
<feature type="compositionally biased region" description="Low complexity" evidence="6">
    <location>
        <begin position="309"/>
        <end position="328"/>
    </location>
</feature>
<feature type="transmembrane region" description="Helical" evidence="7">
    <location>
        <begin position="92"/>
        <end position="113"/>
    </location>
</feature>
<name>A0A034VQ49_BACDO</name>
<evidence type="ECO:0000256" key="6">
    <source>
        <dbReference type="SAM" id="MobiDB-lite"/>
    </source>
</evidence>
<reference evidence="8" key="1">
    <citation type="journal article" date="2014" name="BMC Genomics">
        <title>Characterizing the developmental transcriptome of the oriental fruit fly, Bactrocera dorsalis (Diptera: Tephritidae) through comparative genomic analysis with Drosophila melanogaster utilizing modENCODE datasets.</title>
        <authorList>
            <person name="Geib S.M."/>
            <person name="Calla B."/>
            <person name="Hall B."/>
            <person name="Hou S."/>
            <person name="Manoukis N.C."/>
        </authorList>
    </citation>
    <scope>NUCLEOTIDE SEQUENCE</scope>
    <source>
        <strain evidence="8">Punador</strain>
    </source>
</reference>
<dbReference type="EMBL" id="GAKP01013516">
    <property type="protein sequence ID" value="JAC45436.1"/>
    <property type="molecule type" value="Transcribed_RNA"/>
</dbReference>
<feature type="transmembrane region" description="Helical" evidence="7">
    <location>
        <begin position="134"/>
        <end position="155"/>
    </location>
</feature>
<dbReference type="KEGG" id="bdr:105225071"/>
<dbReference type="EMBL" id="GAKP01013520">
    <property type="protein sequence ID" value="JAC45432.1"/>
    <property type="molecule type" value="Transcribed_RNA"/>
</dbReference>
<evidence type="ECO:0000256" key="7">
    <source>
        <dbReference type="SAM" id="Phobius"/>
    </source>
</evidence>
<organism evidence="8">
    <name type="scientific">Bactrocera dorsalis</name>
    <name type="common">Oriental fruit fly</name>
    <name type="synonym">Dacus dorsalis</name>
    <dbReference type="NCBI Taxonomy" id="27457"/>
    <lineage>
        <taxon>Eukaryota</taxon>
        <taxon>Metazoa</taxon>
        <taxon>Ecdysozoa</taxon>
        <taxon>Arthropoda</taxon>
        <taxon>Hexapoda</taxon>
        <taxon>Insecta</taxon>
        <taxon>Pterygota</taxon>
        <taxon>Neoptera</taxon>
        <taxon>Endopterygota</taxon>
        <taxon>Diptera</taxon>
        <taxon>Brachycera</taxon>
        <taxon>Muscomorpha</taxon>
        <taxon>Tephritoidea</taxon>
        <taxon>Tephritidae</taxon>
        <taxon>Bactrocera</taxon>
        <taxon>Bactrocera</taxon>
    </lineage>
</organism>
<evidence type="ECO:0000313" key="8">
    <source>
        <dbReference type="EMBL" id="JAC45436.1"/>
    </source>
</evidence>
<comment type="subcellular location">
    <subcellularLocation>
        <location evidence="1">Membrane</location>
        <topology evidence="1">Multi-pass membrane protein</topology>
    </subcellularLocation>
</comment>
<keyword evidence="4 7" id="KW-1133">Transmembrane helix</keyword>
<evidence type="ECO:0000256" key="3">
    <source>
        <dbReference type="ARBA" id="ARBA00022692"/>
    </source>
</evidence>
<evidence type="ECO:0000256" key="1">
    <source>
        <dbReference type="ARBA" id="ARBA00004141"/>
    </source>
</evidence>
<proteinExistence type="inferred from homology"/>
<feature type="transmembrane region" description="Helical" evidence="7">
    <location>
        <begin position="378"/>
        <end position="401"/>
    </location>
</feature>
<comment type="similarity">
    <text evidence="2">Belongs to the TMEM39 family.</text>
</comment>
<feature type="region of interest" description="Disordered" evidence="6">
    <location>
        <begin position="307"/>
        <end position="328"/>
    </location>
</feature>